<name>A0AAD6DAE5_9EURO</name>
<dbReference type="Gene3D" id="3.20.20.120">
    <property type="entry name" value="Enolase-like C-terminal domain"/>
    <property type="match status" value="1"/>
</dbReference>
<dbReference type="GO" id="GO:0000287">
    <property type="term" value="F:magnesium ion binding"/>
    <property type="evidence" value="ECO:0007669"/>
    <property type="project" value="InterPro"/>
</dbReference>
<dbReference type="SMART" id="SM01192">
    <property type="entry name" value="Enolase_C"/>
    <property type="match status" value="1"/>
</dbReference>
<evidence type="ECO:0000256" key="1">
    <source>
        <dbReference type="ARBA" id="ARBA00005031"/>
    </source>
</evidence>
<evidence type="ECO:0000256" key="3">
    <source>
        <dbReference type="ARBA" id="ARBA00012058"/>
    </source>
</evidence>
<organism evidence="8 9">
    <name type="scientific">Penicillium hetheringtonii</name>
    <dbReference type="NCBI Taxonomy" id="911720"/>
    <lineage>
        <taxon>Eukaryota</taxon>
        <taxon>Fungi</taxon>
        <taxon>Dikarya</taxon>
        <taxon>Ascomycota</taxon>
        <taxon>Pezizomycotina</taxon>
        <taxon>Eurotiomycetes</taxon>
        <taxon>Eurotiomycetidae</taxon>
        <taxon>Eurotiales</taxon>
        <taxon>Aspergillaceae</taxon>
        <taxon>Penicillium</taxon>
    </lineage>
</organism>
<evidence type="ECO:0000256" key="5">
    <source>
        <dbReference type="ARBA" id="ARBA00023239"/>
    </source>
</evidence>
<dbReference type="EC" id="4.2.1.11" evidence="3"/>
<protein>
    <recommendedName>
        <fullName evidence="3">phosphopyruvate hydratase</fullName>
        <ecNumber evidence="3">4.2.1.11</ecNumber>
    </recommendedName>
    <alternativeName>
        <fullName evidence="6">2-phospho-D-glycerate hydro-lyase</fullName>
    </alternativeName>
</protein>
<dbReference type="Pfam" id="PF00113">
    <property type="entry name" value="Enolase_C"/>
    <property type="match status" value="1"/>
</dbReference>
<dbReference type="PANTHER" id="PTHR11902">
    <property type="entry name" value="ENOLASE"/>
    <property type="match status" value="1"/>
</dbReference>
<dbReference type="InterPro" id="IPR020810">
    <property type="entry name" value="Enolase_C"/>
</dbReference>
<dbReference type="GO" id="GO:0004634">
    <property type="term" value="F:phosphopyruvate hydratase activity"/>
    <property type="evidence" value="ECO:0007669"/>
    <property type="project" value="UniProtKB-EC"/>
</dbReference>
<dbReference type="InterPro" id="IPR000941">
    <property type="entry name" value="Enolase"/>
</dbReference>
<reference evidence="8 9" key="1">
    <citation type="journal article" date="2023" name="IMA Fungus">
        <title>Comparative genomic study of the Penicillium genus elucidates a diverse pangenome and 15 lateral gene transfer events.</title>
        <authorList>
            <person name="Petersen C."/>
            <person name="Sorensen T."/>
            <person name="Nielsen M.R."/>
            <person name="Sondergaard T.E."/>
            <person name="Sorensen J.L."/>
            <person name="Fitzpatrick D.A."/>
            <person name="Frisvad J.C."/>
            <person name="Nielsen K.L."/>
        </authorList>
    </citation>
    <scope>NUCLEOTIDE SEQUENCE [LARGE SCALE GENOMIC DNA]</scope>
    <source>
        <strain evidence="8 9">IBT 29057</strain>
    </source>
</reference>
<keyword evidence="4" id="KW-0324">Glycolysis</keyword>
<keyword evidence="5" id="KW-0456">Lyase</keyword>
<evidence type="ECO:0000256" key="4">
    <source>
        <dbReference type="ARBA" id="ARBA00023152"/>
    </source>
</evidence>
<dbReference type="GO" id="GO:0000015">
    <property type="term" value="C:phosphopyruvate hydratase complex"/>
    <property type="evidence" value="ECO:0007669"/>
    <property type="project" value="InterPro"/>
</dbReference>
<dbReference type="GO" id="GO:0006096">
    <property type="term" value="P:glycolytic process"/>
    <property type="evidence" value="ECO:0007669"/>
    <property type="project" value="UniProtKB-KW"/>
</dbReference>
<dbReference type="Proteomes" id="UP001216150">
    <property type="component" value="Unassembled WGS sequence"/>
</dbReference>
<feature type="domain" description="Enolase C-terminal TIM barrel" evidence="7">
    <location>
        <begin position="1"/>
        <end position="99"/>
    </location>
</feature>
<proteinExistence type="inferred from homology"/>
<evidence type="ECO:0000256" key="6">
    <source>
        <dbReference type="ARBA" id="ARBA00031125"/>
    </source>
</evidence>
<dbReference type="AlphaFoldDB" id="A0AAD6DAE5"/>
<evidence type="ECO:0000259" key="7">
    <source>
        <dbReference type="SMART" id="SM01192"/>
    </source>
</evidence>
<evidence type="ECO:0000256" key="2">
    <source>
        <dbReference type="ARBA" id="ARBA00009604"/>
    </source>
</evidence>
<keyword evidence="9" id="KW-1185">Reference proteome</keyword>
<comment type="pathway">
    <text evidence="1">Carbohydrate degradation; glycolysis; pyruvate from D-glyceraldehyde 3-phosphate: step 4/5.</text>
</comment>
<gene>
    <name evidence="8" type="ORF">N7450_011688</name>
</gene>
<evidence type="ECO:0000313" key="9">
    <source>
        <dbReference type="Proteomes" id="UP001216150"/>
    </source>
</evidence>
<dbReference type="PANTHER" id="PTHR11902:SF1">
    <property type="entry name" value="ENOLASE"/>
    <property type="match status" value="1"/>
</dbReference>
<sequence>MIAPVGASSIAKAVRIGSEVYQHLKKVITEKFGSSVTGIGDKGGFAPPISESHQALNFSAGKVERWIQRQDQVFPFTLRLRGYKFESTQGNDGLDENDWYS</sequence>
<accession>A0AAD6DAE5</accession>
<evidence type="ECO:0000313" key="8">
    <source>
        <dbReference type="EMBL" id="KAJ5569202.1"/>
    </source>
</evidence>
<dbReference type="InterPro" id="IPR036849">
    <property type="entry name" value="Enolase-like_C_sf"/>
</dbReference>
<comment type="caution">
    <text evidence="8">The sequence shown here is derived from an EMBL/GenBank/DDBJ whole genome shotgun (WGS) entry which is preliminary data.</text>
</comment>
<dbReference type="SUPFAM" id="SSF51604">
    <property type="entry name" value="Enolase C-terminal domain-like"/>
    <property type="match status" value="1"/>
</dbReference>
<comment type="similarity">
    <text evidence="2">Belongs to the enolase family.</text>
</comment>
<dbReference type="EMBL" id="JAQJAC010000010">
    <property type="protein sequence ID" value="KAJ5569202.1"/>
    <property type="molecule type" value="Genomic_DNA"/>
</dbReference>